<keyword evidence="2" id="KW-0479">Metal-binding</keyword>
<protein>
    <recommendedName>
        <fullName evidence="6">JAB domain-containing protein</fullName>
    </recommendedName>
</protein>
<dbReference type="AlphaFoldDB" id="A0A5D0CXZ0"/>
<keyword evidence="8" id="KW-1185">Reference proteome</keyword>
<keyword evidence="1" id="KW-0645">Protease</keyword>
<gene>
    <name evidence="7" type="ORF">FRY98_03925</name>
</gene>
<dbReference type="Proteomes" id="UP000325218">
    <property type="component" value="Unassembled WGS sequence"/>
</dbReference>
<dbReference type="Pfam" id="PF14464">
    <property type="entry name" value="Prok-JAB"/>
    <property type="match status" value="1"/>
</dbReference>
<evidence type="ECO:0000259" key="6">
    <source>
        <dbReference type="Pfam" id="PF14464"/>
    </source>
</evidence>
<dbReference type="Gene3D" id="3.40.140.10">
    <property type="entry name" value="Cytidine Deaminase, domain 2"/>
    <property type="match status" value="1"/>
</dbReference>
<dbReference type="SUPFAM" id="SSF102712">
    <property type="entry name" value="JAB1/MPN domain"/>
    <property type="match status" value="1"/>
</dbReference>
<keyword evidence="4" id="KW-0862">Zinc</keyword>
<name>A0A5D0CXZ0_9BACL</name>
<dbReference type="GO" id="GO:0008270">
    <property type="term" value="F:zinc ion binding"/>
    <property type="evidence" value="ECO:0007669"/>
    <property type="project" value="TreeGrafter"/>
</dbReference>
<evidence type="ECO:0000256" key="1">
    <source>
        <dbReference type="ARBA" id="ARBA00022670"/>
    </source>
</evidence>
<keyword evidence="3" id="KW-0378">Hydrolase</keyword>
<evidence type="ECO:0000256" key="3">
    <source>
        <dbReference type="ARBA" id="ARBA00022801"/>
    </source>
</evidence>
<dbReference type="PANTHER" id="PTHR34858:SF1">
    <property type="entry name" value="CYSO-CYSTEINE PEPTIDASE"/>
    <property type="match status" value="1"/>
</dbReference>
<evidence type="ECO:0000256" key="4">
    <source>
        <dbReference type="ARBA" id="ARBA00022833"/>
    </source>
</evidence>
<dbReference type="OrthoDB" id="9802958at2"/>
<feature type="domain" description="JAB" evidence="6">
    <location>
        <begin position="64"/>
        <end position="165"/>
    </location>
</feature>
<evidence type="ECO:0000313" key="7">
    <source>
        <dbReference type="EMBL" id="TYA14826.1"/>
    </source>
</evidence>
<dbReference type="InterPro" id="IPR051929">
    <property type="entry name" value="VirAsm_ModProt"/>
</dbReference>
<evidence type="ECO:0000313" key="8">
    <source>
        <dbReference type="Proteomes" id="UP000325218"/>
    </source>
</evidence>
<comment type="caution">
    <text evidence="7">The sequence shown here is derived from an EMBL/GenBank/DDBJ whole genome shotgun (WGS) entry which is preliminary data.</text>
</comment>
<reference evidence="7 8" key="1">
    <citation type="submission" date="2019-08" db="EMBL/GenBank/DDBJ databases">
        <title>Genome sequencing of Paenibacillus faecis DSM 23593(T).</title>
        <authorList>
            <person name="Kook J.-K."/>
            <person name="Park S.-N."/>
            <person name="Lim Y.K."/>
        </authorList>
    </citation>
    <scope>NUCLEOTIDE SEQUENCE [LARGE SCALE GENOMIC DNA]</scope>
    <source>
        <strain evidence="7 8">DSM 23593</strain>
    </source>
</reference>
<evidence type="ECO:0000256" key="2">
    <source>
        <dbReference type="ARBA" id="ARBA00022723"/>
    </source>
</evidence>
<dbReference type="GO" id="GO:0008235">
    <property type="term" value="F:metalloexopeptidase activity"/>
    <property type="evidence" value="ECO:0007669"/>
    <property type="project" value="TreeGrafter"/>
</dbReference>
<organism evidence="7 8">
    <name type="scientific">Paenibacillus faecis</name>
    <dbReference type="NCBI Taxonomy" id="862114"/>
    <lineage>
        <taxon>Bacteria</taxon>
        <taxon>Bacillati</taxon>
        <taxon>Bacillota</taxon>
        <taxon>Bacilli</taxon>
        <taxon>Bacillales</taxon>
        <taxon>Paenibacillaceae</taxon>
        <taxon>Paenibacillus</taxon>
    </lineage>
</organism>
<accession>A0A5D0CXZ0</accession>
<evidence type="ECO:0000256" key="5">
    <source>
        <dbReference type="ARBA" id="ARBA00023049"/>
    </source>
</evidence>
<dbReference type="GO" id="GO:0006508">
    <property type="term" value="P:proteolysis"/>
    <property type="evidence" value="ECO:0007669"/>
    <property type="project" value="UniProtKB-KW"/>
</dbReference>
<keyword evidence="5" id="KW-0482">Metalloprotease</keyword>
<dbReference type="PANTHER" id="PTHR34858">
    <property type="entry name" value="CYSO-CYSTEINE PEPTIDASE"/>
    <property type="match status" value="1"/>
</dbReference>
<sequence length="213" mass="24263">MCATSFMLWYDTLEIYFICSIVPRLRKMLQTCASRIFSRRKIAAMTCLVDRKPYQTPTILLPMSVRDEIAADTYDRLPREACGALFGARNPELIVVENYRPLTNAAENPDHAFLLKPEEWVKCCFTPNFIGIYHSHPTTLPEPSATDLEDLPRFGSLFPLYMIGSPVSFGDGKAAAQAKKPPDDPDDFLLNAYFIEETERLKYDLSKIMITFC</sequence>
<dbReference type="EMBL" id="VSDO01000001">
    <property type="protein sequence ID" value="TYA14826.1"/>
    <property type="molecule type" value="Genomic_DNA"/>
</dbReference>
<dbReference type="InterPro" id="IPR028090">
    <property type="entry name" value="JAB_dom_prok"/>
</dbReference>
<proteinExistence type="predicted"/>